<dbReference type="Proteomes" id="UP000363661">
    <property type="component" value="Unassembled WGS sequence"/>
</dbReference>
<evidence type="ECO:0000313" key="3">
    <source>
        <dbReference type="Proteomes" id="UP000363661"/>
    </source>
</evidence>
<feature type="transmembrane region" description="Helical" evidence="1">
    <location>
        <begin position="24"/>
        <end position="46"/>
    </location>
</feature>
<name>A0A564UHT9_9FIRM</name>
<dbReference type="RefSeq" id="WP_144367715.1">
    <property type="nucleotide sequence ID" value="NZ_CABHNA010000086.1"/>
</dbReference>
<organism evidence="2 3">
    <name type="scientific">[Ruminococcus] torques</name>
    <dbReference type="NCBI Taxonomy" id="33039"/>
    <lineage>
        <taxon>Bacteria</taxon>
        <taxon>Bacillati</taxon>
        <taxon>Bacillota</taxon>
        <taxon>Clostridia</taxon>
        <taxon>Lachnospirales</taxon>
        <taxon>Lachnospiraceae</taxon>
        <taxon>Mediterraneibacter</taxon>
    </lineage>
</organism>
<keyword evidence="1" id="KW-0472">Membrane</keyword>
<keyword evidence="1" id="KW-0812">Transmembrane</keyword>
<accession>A0A564UHT9</accession>
<sequence>MAKEQKKEENLEEKQDVRQLRHSFRMAIAGLLLLVLVATGTTYAWFSLSGRASTYVTPMGGTISEGTTSLLISKNVAGPFDKTCELVYAGNPDSLKPVSTADLSHFYKATSQDKEGIAVFYRNADDVVDAQTLHGTVYLQCLNAPCDVYFNKEQLKLGTDAQALAAMRFGVKITAKEGMKTYIFKLDELGATGNAQSQKTIPGSAQVVSAVSGSGVPEYVSDPSTGLSDYMANTGNSDNDFKAGTTRLIRLEKDEVASVEYWLYLEGCDEQCINEVQSKTSDIQLAFAGVEVE</sequence>
<gene>
    <name evidence="2" type="ORF">RTSSTS7063_02496</name>
</gene>
<reference evidence="2 3" key="1">
    <citation type="submission" date="2019-07" db="EMBL/GenBank/DDBJ databases">
        <authorList>
            <person name="Hibberd C M."/>
            <person name="Gehrig L. J."/>
            <person name="Chang H.-W."/>
            <person name="Venkatesh S."/>
        </authorList>
    </citation>
    <scope>NUCLEOTIDE SEQUENCE [LARGE SCALE GENOMIC DNA]</scope>
    <source>
        <strain evidence="2">Ruminococcus_torques_SSTS_Bg7063</strain>
    </source>
</reference>
<keyword evidence="3" id="KW-1185">Reference proteome</keyword>
<proteinExistence type="predicted"/>
<evidence type="ECO:0000313" key="2">
    <source>
        <dbReference type="EMBL" id="VUX19108.1"/>
    </source>
</evidence>
<protein>
    <submittedName>
        <fullName evidence="2">Uncharacterized protein</fullName>
    </submittedName>
</protein>
<dbReference type="AlphaFoldDB" id="A0A564UHT9"/>
<evidence type="ECO:0000256" key="1">
    <source>
        <dbReference type="SAM" id="Phobius"/>
    </source>
</evidence>
<keyword evidence="1" id="KW-1133">Transmembrane helix</keyword>
<dbReference type="EMBL" id="CABHNA010000086">
    <property type="protein sequence ID" value="VUX19108.1"/>
    <property type="molecule type" value="Genomic_DNA"/>
</dbReference>